<keyword evidence="5" id="KW-0067">ATP-binding</keyword>
<accession>A0A2T4ZCV0</accession>
<evidence type="ECO:0000256" key="4">
    <source>
        <dbReference type="ARBA" id="ARBA00022806"/>
    </source>
</evidence>
<evidence type="ECO:0000259" key="11">
    <source>
        <dbReference type="PROSITE" id="PS51194"/>
    </source>
</evidence>
<dbReference type="InterPro" id="IPR032830">
    <property type="entry name" value="XPB/Ssl2_N"/>
</dbReference>
<dbReference type="AlphaFoldDB" id="A0A2T4ZCV0"/>
<dbReference type="InterPro" id="IPR014001">
    <property type="entry name" value="Helicase_ATP-bd"/>
</dbReference>
<comment type="catalytic activity">
    <reaction evidence="9">
        <text>ATP + H2O = ADP + phosphate + H(+)</text>
        <dbReference type="Rhea" id="RHEA:13065"/>
        <dbReference type="ChEBI" id="CHEBI:15377"/>
        <dbReference type="ChEBI" id="CHEBI:15378"/>
        <dbReference type="ChEBI" id="CHEBI:30616"/>
        <dbReference type="ChEBI" id="CHEBI:43474"/>
        <dbReference type="ChEBI" id="CHEBI:456216"/>
        <dbReference type="EC" id="5.6.2.4"/>
    </reaction>
</comment>
<dbReference type="SMART" id="SM00487">
    <property type="entry name" value="DEXDc"/>
    <property type="match status" value="1"/>
</dbReference>
<evidence type="ECO:0000259" key="10">
    <source>
        <dbReference type="PROSITE" id="PS51192"/>
    </source>
</evidence>
<evidence type="ECO:0000256" key="9">
    <source>
        <dbReference type="ARBA" id="ARBA00048988"/>
    </source>
</evidence>
<evidence type="ECO:0000256" key="1">
    <source>
        <dbReference type="ARBA" id="ARBA00006637"/>
    </source>
</evidence>
<keyword evidence="3" id="KW-0378">Hydrolase</keyword>
<evidence type="ECO:0000256" key="5">
    <source>
        <dbReference type="ARBA" id="ARBA00022840"/>
    </source>
</evidence>
<dbReference type="InterPro" id="IPR027417">
    <property type="entry name" value="P-loop_NTPase"/>
</dbReference>
<dbReference type="Proteomes" id="UP000241639">
    <property type="component" value="Unassembled WGS sequence"/>
</dbReference>
<feature type="domain" description="Helicase ATP-binding" evidence="10">
    <location>
        <begin position="197"/>
        <end position="353"/>
    </location>
</feature>
<keyword evidence="2" id="KW-0547">Nucleotide-binding</keyword>
<dbReference type="CDD" id="cd18789">
    <property type="entry name" value="SF2_C_XPB"/>
    <property type="match status" value="1"/>
</dbReference>
<comment type="caution">
    <text evidence="12">The sequence shown here is derived from an EMBL/GenBank/DDBJ whole genome shotgun (WGS) entry which is preliminary data.</text>
</comment>
<dbReference type="InterPro" id="IPR050615">
    <property type="entry name" value="ATP-dep_DNA_Helicase"/>
</dbReference>
<comment type="similarity">
    <text evidence="1">Belongs to the helicase family. RAD25/XPB subfamily.</text>
</comment>
<dbReference type="GO" id="GO:0005524">
    <property type="term" value="F:ATP binding"/>
    <property type="evidence" value="ECO:0007669"/>
    <property type="project" value="UniProtKB-KW"/>
</dbReference>
<dbReference type="Gene3D" id="3.40.50.300">
    <property type="entry name" value="P-loop containing nucleotide triphosphate hydrolases"/>
    <property type="match status" value="2"/>
</dbReference>
<evidence type="ECO:0000256" key="2">
    <source>
        <dbReference type="ARBA" id="ARBA00022741"/>
    </source>
</evidence>
<dbReference type="PROSITE" id="PS51192">
    <property type="entry name" value="HELICASE_ATP_BIND_1"/>
    <property type="match status" value="1"/>
</dbReference>
<feature type="domain" description="Helicase C-terminal" evidence="11">
    <location>
        <begin position="408"/>
        <end position="554"/>
    </location>
</feature>
<dbReference type="SMART" id="SM00490">
    <property type="entry name" value="HELICc"/>
    <property type="match status" value="1"/>
</dbReference>
<keyword evidence="6" id="KW-0413">Isomerase</keyword>
<keyword evidence="4" id="KW-0347">Helicase</keyword>
<comment type="catalytic activity">
    <reaction evidence="7">
        <text>Couples ATP hydrolysis with the unwinding of duplex DNA by translocating in the 3'-5' direction.</text>
        <dbReference type="EC" id="5.6.2.4"/>
    </reaction>
</comment>
<dbReference type="NCBIfam" id="NF045503">
    <property type="entry name" value="repair_heli_XPB"/>
    <property type="match status" value="1"/>
</dbReference>
<dbReference type="SUPFAM" id="SSF52540">
    <property type="entry name" value="P-loop containing nucleoside triphosphate hydrolases"/>
    <property type="match status" value="2"/>
</dbReference>
<evidence type="ECO:0000313" key="13">
    <source>
        <dbReference type="Proteomes" id="UP000241639"/>
    </source>
</evidence>
<organism evidence="12 13">
    <name type="scientific">Desmospora activa DSM 45169</name>
    <dbReference type="NCBI Taxonomy" id="1121389"/>
    <lineage>
        <taxon>Bacteria</taxon>
        <taxon>Bacillati</taxon>
        <taxon>Bacillota</taxon>
        <taxon>Bacilli</taxon>
        <taxon>Bacillales</taxon>
        <taxon>Thermoactinomycetaceae</taxon>
        <taxon>Desmospora</taxon>
    </lineage>
</organism>
<dbReference type="GO" id="GO:0043138">
    <property type="term" value="F:3'-5' DNA helicase activity"/>
    <property type="evidence" value="ECO:0007669"/>
    <property type="project" value="UniProtKB-EC"/>
</dbReference>
<protein>
    <recommendedName>
        <fullName evidence="8">DNA 3'-5' helicase</fullName>
        <ecNumber evidence="8">5.6.2.4</ecNumber>
    </recommendedName>
</protein>
<dbReference type="InterPro" id="IPR001650">
    <property type="entry name" value="Helicase_C-like"/>
</dbReference>
<evidence type="ECO:0000313" key="12">
    <source>
        <dbReference type="EMBL" id="PTM59721.1"/>
    </source>
</evidence>
<dbReference type="Pfam" id="PF16203">
    <property type="entry name" value="ERCC3_RAD25_C"/>
    <property type="match status" value="1"/>
</dbReference>
<dbReference type="InterPro" id="IPR006935">
    <property type="entry name" value="Helicase/UvrB_N"/>
</dbReference>
<dbReference type="GO" id="GO:0003677">
    <property type="term" value="F:DNA binding"/>
    <property type="evidence" value="ECO:0007669"/>
    <property type="project" value="InterPro"/>
</dbReference>
<evidence type="ECO:0000256" key="8">
    <source>
        <dbReference type="ARBA" id="ARBA00034808"/>
    </source>
</evidence>
<dbReference type="OrthoDB" id="9802848at2"/>
<proteinExistence type="inferred from homology"/>
<dbReference type="PROSITE" id="PS51194">
    <property type="entry name" value="HELICASE_CTER"/>
    <property type="match status" value="1"/>
</dbReference>
<gene>
    <name evidence="12" type="ORF">C8J48_2351</name>
</gene>
<reference evidence="12 13" key="1">
    <citation type="submission" date="2018-04" db="EMBL/GenBank/DDBJ databases">
        <title>Genomic Encyclopedia of Archaeal and Bacterial Type Strains, Phase II (KMG-II): from individual species to whole genera.</title>
        <authorList>
            <person name="Goeker M."/>
        </authorList>
    </citation>
    <scope>NUCLEOTIDE SEQUENCE [LARGE SCALE GENOMIC DNA]</scope>
    <source>
        <strain evidence="12 13">DSM 45169</strain>
    </source>
</reference>
<sequence>MQFQADAPLIVESMGRILLEEDHPRIEEIRAGLTAFAHQVKTPEGMHTFQLTPLSLWNAAASGWSADRVVSFLRENSQWGLARSLDEELRETMARYGLFRLESHPSGSILLVCEDPERIRWARDHPIVGSRLVWVDDQRLRVDPVDRGWIKEEMMRQGYPVEDGAGYVEGEALAVQLRERLEGGQPFCLRGYQEQAVEIFNQHESGVLVLPCGAGKTVIGLAAMTRVGRATLILTPNATSVQQWIREIREKTDLPADAVGEYSGRCKEVRPVTVATYQILTHRDDSDGEFTHLGLFEQRDWGLIIYDEVHLLPAPVFRATAELQARRRLGLTATLVREDGNEEDVFSLIGPKRFEMPWKWMEQQGWIAEAECVEVRVSMAADRLRKYRQAKQQQRYRIAAENPSKMDAVAHLVSHHQEKQVLVIGQYLSQLRAIAERLQAPLITGNTPQGERESLYRAFREGKISVLVVSKVANFAVDLPDTEAAIQVSGTFGSRQEEAQRLGRILRPKKGENRAFFYNVVTRDSVDQEYAWNRRRFLVEQGYRYRWMDAEQWN</sequence>
<dbReference type="Pfam" id="PF04851">
    <property type="entry name" value="ResIII"/>
    <property type="match status" value="1"/>
</dbReference>
<dbReference type="PANTHER" id="PTHR11274:SF0">
    <property type="entry name" value="GENERAL TRANSCRIPTION AND DNA REPAIR FACTOR IIH HELICASE SUBUNIT XPB"/>
    <property type="match status" value="1"/>
</dbReference>
<dbReference type="EC" id="5.6.2.4" evidence="8"/>
<evidence type="ECO:0000256" key="3">
    <source>
        <dbReference type="ARBA" id="ARBA00022801"/>
    </source>
</evidence>
<evidence type="ECO:0000256" key="6">
    <source>
        <dbReference type="ARBA" id="ARBA00023235"/>
    </source>
</evidence>
<dbReference type="Pfam" id="PF13625">
    <property type="entry name" value="Helicase_C_3"/>
    <property type="match status" value="1"/>
</dbReference>
<name>A0A2T4ZCV0_9BACL</name>
<evidence type="ECO:0000256" key="7">
    <source>
        <dbReference type="ARBA" id="ARBA00034617"/>
    </source>
</evidence>
<dbReference type="RefSeq" id="WP_107726927.1">
    <property type="nucleotide sequence ID" value="NZ_PZZP01000001.1"/>
</dbReference>
<keyword evidence="13" id="KW-1185">Reference proteome</keyword>
<dbReference type="EMBL" id="PZZP01000001">
    <property type="protein sequence ID" value="PTM59721.1"/>
    <property type="molecule type" value="Genomic_DNA"/>
</dbReference>
<dbReference type="InterPro" id="IPR032438">
    <property type="entry name" value="ERCC3_RAD25_C"/>
</dbReference>
<dbReference type="GO" id="GO:0016787">
    <property type="term" value="F:hydrolase activity"/>
    <property type="evidence" value="ECO:0007669"/>
    <property type="project" value="UniProtKB-KW"/>
</dbReference>
<dbReference type="PANTHER" id="PTHR11274">
    <property type="entry name" value="RAD25/XP-B DNA REPAIR HELICASE"/>
    <property type="match status" value="1"/>
</dbReference>